<organism evidence="1 2">
    <name type="scientific">Hymenoscyphus albidus</name>
    <dbReference type="NCBI Taxonomy" id="595503"/>
    <lineage>
        <taxon>Eukaryota</taxon>
        <taxon>Fungi</taxon>
        <taxon>Dikarya</taxon>
        <taxon>Ascomycota</taxon>
        <taxon>Pezizomycotina</taxon>
        <taxon>Leotiomycetes</taxon>
        <taxon>Helotiales</taxon>
        <taxon>Helotiaceae</taxon>
        <taxon>Hymenoscyphus</taxon>
    </lineage>
</organism>
<reference evidence="1" key="1">
    <citation type="submission" date="2021-07" db="EMBL/GenBank/DDBJ databases">
        <authorList>
            <person name="Durling M."/>
        </authorList>
    </citation>
    <scope>NUCLEOTIDE SEQUENCE</scope>
</reference>
<dbReference type="OrthoDB" id="10313039at2759"/>
<dbReference type="EMBL" id="CAJVRM010000317">
    <property type="protein sequence ID" value="CAG8979505.1"/>
    <property type="molecule type" value="Genomic_DNA"/>
</dbReference>
<proteinExistence type="predicted"/>
<gene>
    <name evidence="1" type="ORF">HYALB_00013298</name>
</gene>
<evidence type="ECO:0000313" key="2">
    <source>
        <dbReference type="Proteomes" id="UP000701801"/>
    </source>
</evidence>
<accession>A0A9N9LQK5</accession>
<dbReference type="Proteomes" id="UP000701801">
    <property type="component" value="Unassembled WGS sequence"/>
</dbReference>
<protein>
    <submittedName>
        <fullName evidence="1">Uncharacterized protein</fullName>
    </submittedName>
</protein>
<sequence>MASSTLQAAANEALNNWIIREGIINACIHEGINPGTARQTLDIKLPAALIQTSASFKDDSLRYILPVVLVTKDLVFLASLAHVLPIIRTQQPIANAALQITLNQVSVGTNNAPSFSAVLRGKDLPVLIAMINGHNFGPINRPSHLRTNKDMFTHIVLKFNTSQQFWNTKAAKETIFNGVKGIRKIPVNTNVMVSVQLEIAGGLGLEQILDIQTNTNGAAMTPVGSEALATQAKAKGIIELLSQSQDNCRRAMGQFALAAYLYGRDIKGGRTGTHRPSCVFMVELYVLAMQVSEVSWQKSAENTSEKDSWRDHSYRFALAAQHERDSIAAHQASIAVLGPLIVKYAMNYMVGNVSLGYHHTDAILRQELRRWPGWGVFVEAREEIWRMRKAKLDLEIAQMGNN</sequence>
<evidence type="ECO:0000313" key="1">
    <source>
        <dbReference type="EMBL" id="CAG8979505.1"/>
    </source>
</evidence>
<keyword evidence="2" id="KW-1185">Reference proteome</keyword>
<name>A0A9N9LQK5_9HELO</name>
<comment type="caution">
    <text evidence="1">The sequence shown here is derived from an EMBL/GenBank/DDBJ whole genome shotgun (WGS) entry which is preliminary data.</text>
</comment>
<dbReference type="AlphaFoldDB" id="A0A9N9LQK5"/>